<dbReference type="PANTHER" id="PTHR38909:SF1">
    <property type="entry name" value="G PROTEIN GAMMA DOMAIN-CONTAINING PROTEIN"/>
    <property type="match status" value="1"/>
</dbReference>
<keyword evidence="7" id="KW-1185">Reference proteome</keyword>
<dbReference type="Gene3D" id="2.30.30.140">
    <property type="match status" value="1"/>
</dbReference>
<dbReference type="SUPFAM" id="SSF63748">
    <property type="entry name" value="Tudor/PWWP/MBT"/>
    <property type="match status" value="1"/>
</dbReference>
<dbReference type="PROSITE" id="PS51304">
    <property type="entry name" value="GALECTIN"/>
    <property type="match status" value="1"/>
</dbReference>
<dbReference type="Gene3D" id="2.60.120.200">
    <property type="match status" value="1"/>
</dbReference>
<evidence type="ECO:0000313" key="6">
    <source>
        <dbReference type="EMBL" id="CAH0367566.1"/>
    </source>
</evidence>
<dbReference type="InterPro" id="IPR002048">
    <property type="entry name" value="EF_hand_dom"/>
</dbReference>
<dbReference type="Proteomes" id="UP000789595">
    <property type="component" value="Unassembled WGS sequence"/>
</dbReference>
<evidence type="ECO:0000259" key="5">
    <source>
        <dbReference type="PROSITE" id="PS51304"/>
    </source>
</evidence>
<dbReference type="PROSITE" id="PS00018">
    <property type="entry name" value="EF_HAND_1"/>
    <property type="match status" value="2"/>
</dbReference>
<organism evidence="6 7">
    <name type="scientific">Pelagomonas calceolata</name>
    <dbReference type="NCBI Taxonomy" id="35677"/>
    <lineage>
        <taxon>Eukaryota</taxon>
        <taxon>Sar</taxon>
        <taxon>Stramenopiles</taxon>
        <taxon>Ochrophyta</taxon>
        <taxon>Pelagophyceae</taxon>
        <taxon>Pelagomonadales</taxon>
        <taxon>Pelagomonadaceae</taxon>
        <taxon>Pelagomonas</taxon>
    </lineage>
</organism>
<evidence type="ECO:0008006" key="8">
    <source>
        <dbReference type="Google" id="ProtNLM"/>
    </source>
</evidence>
<dbReference type="GO" id="GO:0030246">
    <property type="term" value="F:carbohydrate binding"/>
    <property type="evidence" value="ECO:0007669"/>
    <property type="project" value="InterPro"/>
</dbReference>
<feature type="transmembrane region" description="Helical" evidence="3">
    <location>
        <begin position="808"/>
        <end position="830"/>
    </location>
</feature>
<keyword evidence="3" id="KW-0812">Transmembrane</keyword>
<reference evidence="6" key="1">
    <citation type="submission" date="2021-11" db="EMBL/GenBank/DDBJ databases">
        <authorList>
            <consortium name="Genoscope - CEA"/>
            <person name="William W."/>
        </authorList>
    </citation>
    <scope>NUCLEOTIDE SEQUENCE</scope>
</reference>
<dbReference type="AlphaFoldDB" id="A0A8J2SBZ3"/>
<evidence type="ECO:0000256" key="1">
    <source>
        <dbReference type="ARBA" id="ARBA00022837"/>
    </source>
</evidence>
<dbReference type="SUPFAM" id="SSF49899">
    <property type="entry name" value="Concanavalin A-like lectins/glucanases"/>
    <property type="match status" value="1"/>
</dbReference>
<dbReference type="PANTHER" id="PTHR38909">
    <property type="entry name" value="G PROTEIN GAMMA DOMAIN-CONTAINING PROTEIN"/>
    <property type="match status" value="1"/>
</dbReference>
<dbReference type="Pfam" id="PF13499">
    <property type="entry name" value="EF-hand_7"/>
    <property type="match status" value="1"/>
</dbReference>
<evidence type="ECO:0000313" key="7">
    <source>
        <dbReference type="Proteomes" id="UP000789595"/>
    </source>
</evidence>
<keyword evidence="3" id="KW-0472">Membrane</keyword>
<dbReference type="Pfam" id="PF00337">
    <property type="entry name" value="Gal-bind_lectin"/>
    <property type="match status" value="1"/>
</dbReference>
<dbReference type="InterPro" id="IPR013320">
    <property type="entry name" value="ConA-like_dom_sf"/>
</dbReference>
<dbReference type="SMART" id="SM00908">
    <property type="entry name" value="Gal-bind_lectin"/>
    <property type="match status" value="1"/>
</dbReference>
<proteinExistence type="predicted"/>
<feature type="region of interest" description="Disordered" evidence="2">
    <location>
        <begin position="1"/>
        <end position="56"/>
    </location>
</feature>
<accession>A0A8J2SBZ3</accession>
<dbReference type="GO" id="GO:0005509">
    <property type="term" value="F:calcium ion binding"/>
    <property type="evidence" value="ECO:0007669"/>
    <property type="project" value="InterPro"/>
</dbReference>
<evidence type="ECO:0000256" key="3">
    <source>
        <dbReference type="SAM" id="Phobius"/>
    </source>
</evidence>
<feature type="domain" description="EF-hand" evidence="4">
    <location>
        <begin position="315"/>
        <end position="350"/>
    </location>
</feature>
<dbReference type="InterPro" id="IPR001079">
    <property type="entry name" value="Galectin_CRD"/>
</dbReference>
<keyword evidence="3" id="KW-1133">Transmembrane helix</keyword>
<dbReference type="InterPro" id="IPR018247">
    <property type="entry name" value="EF_Hand_1_Ca_BS"/>
</dbReference>
<keyword evidence="1" id="KW-0106">Calcium</keyword>
<feature type="domain" description="EF-hand" evidence="4">
    <location>
        <begin position="351"/>
        <end position="385"/>
    </location>
</feature>
<protein>
    <recommendedName>
        <fullName evidence="8">Calmodulin</fullName>
    </recommendedName>
</protein>
<dbReference type="OrthoDB" id="5795596at2759"/>
<dbReference type="SMART" id="SM00276">
    <property type="entry name" value="GLECT"/>
    <property type="match status" value="1"/>
</dbReference>
<dbReference type="SUPFAM" id="SSF47473">
    <property type="entry name" value="EF-hand"/>
    <property type="match status" value="1"/>
</dbReference>
<dbReference type="PROSITE" id="PS50222">
    <property type="entry name" value="EF_HAND_2"/>
    <property type="match status" value="2"/>
</dbReference>
<dbReference type="CDD" id="cd04508">
    <property type="entry name" value="Tudor_SF"/>
    <property type="match status" value="1"/>
</dbReference>
<comment type="caution">
    <text evidence="6">The sequence shown here is derived from an EMBL/GenBank/DDBJ whole genome shotgun (WGS) entry which is preliminary data.</text>
</comment>
<dbReference type="Gene3D" id="1.10.238.10">
    <property type="entry name" value="EF-hand"/>
    <property type="match status" value="1"/>
</dbReference>
<gene>
    <name evidence="6" type="ORF">PECAL_2P05920</name>
</gene>
<dbReference type="SMART" id="SM00054">
    <property type="entry name" value="EFh"/>
    <property type="match status" value="2"/>
</dbReference>
<dbReference type="InterPro" id="IPR011992">
    <property type="entry name" value="EF-hand-dom_pair"/>
</dbReference>
<evidence type="ECO:0000259" key="4">
    <source>
        <dbReference type="PROSITE" id="PS50222"/>
    </source>
</evidence>
<feature type="domain" description="Galectin" evidence="5">
    <location>
        <begin position="572"/>
        <end position="729"/>
    </location>
</feature>
<name>A0A8J2SBZ3_9STRA</name>
<dbReference type="CDD" id="cd00051">
    <property type="entry name" value="EFh"/>
    <property type="match status" value="1"/>
</dbReference>
<evidence type="ECO:0000256" key="2">
    <source>
        <dbReference type="SAM" id="MobiDB-lite"/>
    </source>
</evidence>
<dbReference type="EMBL" id="CAKKNE010000002">
    <property type="protein sequence ID" value="CAH0367566.1"/>
    <property type="molecule type" value="Genomic_DNA"/>
</dbReference>
<sequence length="831" mass="90774">MEREWLPEEGEVALEAEQGAPAAESPGVTRRRQEMQAFAARREAPPPPPAQEQTVEVHAPQGPLGIVFERSSTVLSRVKDSSPLLNKVQVGWTLVSVDGQDVSRMDGWAVTKEISARMHDPDGRRLKFKTVDGKALPAEAAGEALPAAEPAAPSKSPRLGFWAAGMAASAGARARTSIEEQPVDGEVVTSPISSENAVVVDAEALEPGETAQMVNVDAPPGPLGLDFQRGSTVLSEVEDSSPLLNKVQVGWTLVKVDSEDVSHMNGSQVATRLKMRSRNPRRHLEFKPASSNIIVDAEPASPAPDPASPAPDLTEEQRAALAAFAEMDTDGDGELSADEIHQALSKKNDVSLARVKELVAKADTDGSGLVSRKEYVDAIAADLVPEGWLGFLGRRLTQLTERAEPAGLVTIDAPPGSLGLVFERESTVIKKVLESSPLLNKVQVGWTLVSLNAFDVVDLDGWAVTKVLQSRADNPQRKLIFRQEQPRRASSDQEQPGLLGRAAAALQALSPRGRSEAVKTAGEWRDEFDTEIELPRPLRENDHLRISGSGGVATLNLLVGKLGDKPVGPPFSQGERIEADWQGRNWYYPGRIASVNTDETYNIKYDDGDSESNVPSRRIRPHPKNRDIVLHFNPRHPEGCVVRDSRVQGRWKHQERDGGYPFPHSETWSYEIWVKDRSVTMSVNGRLFGTFDFRDGRSAGDILYASVDKKHGCQDGETRAFVLKFVEDEPVPQMPPARVETTISIDDRRNMGLTLGNVCTGGEPRTFDERAAVRALQPAWPEKRAREFASDISDLVESYESEASAGPWIMLATLVLWAIIVIVMVTTLSLL</sequence>